<gene>
    <name evidence="3" type="ORF">NCTC13043_01913</name>
</gene>
<accession>A0A379G903</accession>
<dbReference type="Pfam" id="PF08928">
    <property type="entry name" value="PoNi_N"/>
    <property type="match status" value="1"/>
</dbReference>
<proteinExistence type="predicted"/>
<name>A0A379G903_9BACT</name>
<organism evidence="3 4">
    <name type="scientific">Prevotella pallens</name>
    <dbReference type="NCBI Taxonomy" id="60133"/>
    <lineage>
        <taxon>Bacteria</taxon>
        <taxon>Pseudomonadati</taxon>
        <taxon>Bacteroidota</taxon>
        <taxon>Bacteroidia</taxon>
        <taxon>Bacteroidales</taxon>
        <taxon>Prevotellaceae</taxon>
        <taxon>Prevotella</taxon>
    </lineage>
</organism>
<dbReference type="RefSeq" id="WP_115083886.1">
    <property type="nucleotide sequence ID" value="NZ_UGTP01000002.1"/>
</dbReference>
<dbReference type="Gene3D" id="1.10.3920.10">
    <property type="entry name" value="PA2201 C-terminal domain-like"/>
    <property type="match status" value="1"/>
</dbReference>
<feature type="domain" description="PoNi N-terminal" evidence="1">
    <location>
        <begin position="47"/>
        <end position="128"/>
    </location>
</feature>
<evidence type="ECO:0000259" key="1">
    <source>
        <dbReference type="Pfam" id="PF08928"/>
    </source>
</evidence>
<dbReference type="InterPro" id="IPR015024">
    <property type="entry name" value="PoNi_N"/>
</dbReference>
<dbReference type="Proteomes" id="UP000254235">
    <property type="component" value="Unassembled WGS sequence"/>
</dbReference>
<reference evidence="3 4" key="1">
    <citation type="submission" date="2018-06" db="EMBL/GenBank/DDBJ databases">
        <authorList>
            <consortium name="Pathogen Informatics"/>
            <person name="Doyle S."/>
        </authorList>
    </citation>
    <scope>NUCLEOTIDE SEQUENCE [LARGE SCALE GENOMIC DNA]</scope>
    <source>
        <strain evidence="3 4">NCTC13043</strain>
    </source>
</reference>
<dbReference type="Pfam" id="PF08929">
    <property type="entry name" value="PoNi_C"/>
    <property type="match status" value="1"/>
</dbReference>
<dbReference type="InterPro" id="IPR015025">
    <property type="entry name" value="PoNi_C"/>
</dbReference>
<dbReference type="EMBL" id="UGTP01000002">
    <property type="protein sequence ID" value="SUC37425.1"/>
    <property type="molecule type" value="Genomic_DNA"/>
</dbReference>
<protein>
    <submittedName>
        <fullName evidence="3">Domain of uncharacterized function (DUF1911)</fullName>
    </submittedName>
</protein>
<feature type="domain" description="PoNi C-terminal" evidence="2">
    <location>
        <begin position="168"/>
        <end position="274"/>
    </location>
</feature>
<evidence type="ECO:0000313" key="3">
    <source>
        <dbReference type="EMBL" id="SUC37425.1"/>
    </source>
</evidence>
<evidence type="ECO:0000259" key="2">
    <source>
        <dbReference type="Pfam" id="PF08929"/>
    </source>
</evidence>
<dbReference type="InterPro" id="IPR028983">
    <property type="entry name" value="PA2201-like_C"/>
</dbReference>
<dbReference type="AlphaFoldDB" id="A0A379G903"/>
<dbReference type="SUPFAM" id="SSF140731">
    <property type="entry name" value="PA2201 C-terminal domain-like"/>
    <property type="match status" value="1"/>
</dbReference>
<dbReference type="GeneID" id="78571560"/>
<sequence length="286" mass="33982">MKILNFLFSRSKQEQDKPIRDKLKTRKDFERVLAEDLDIMETTKARMDTAKNINLYMYRSLSYSYILILQSKYSVDAKIDELRDIYIKSMYYFLQAFNKRNPIYADILNYVSLGVLLNIPDNNFRQLIDYVKQMDKQAKPSGWTPRDIFFVEPCGMDKQAKPSGWTPDLLLWFMLNSRMKEQEKQKYAETLAYPRLYNGLYKVIQAPNAAAAKDALNKYLDRWYNLNSDAPWYNSHLKDNCYRGYWAWEVAAVAKIMHIDDSDLKNNQYYPYDMVHWADNETTAKE</sequence>
<evidence type="ECO:0000313" key="4">
    <source>
        <dbReference type="Proteomes" id="UP000254235"/>
    </source>
</evidence>
<dbReference type="OrthoDB" id="2067926at2"/>